<proteinExistence type="predicted"/>
<keyword evidence="3" id="KW-1185">Reference proteome</keyword>
<evidence type="ECO:0000259" key="1">
    <source>
        <dbReference type="Pfam" id="PF20235"/>
    </source>
</evidence>
<gene>
    <name evidence="2" type="primary">gb08341</name>
    <name evidence="2" type="ORF">PR202_gb08341</name>
</gene>
<organism evidence="2 3">
    <name type="scientific">Eleusine coracana subsp. coracana</name>
    <dbReference type="NCBI Taxonomy" id="191504"/>
    <lineage>
        <taxon>Eukaryota</taxon>
        <taxon>Viridiplantae</taxon>
        <taxon>Streptophyta</taxon>
        <taxon>Embryophyta</taxon>
        <taxon>Tracheophyta</taxon>
        <taxon>Spermatophyta</taxon>
        <taxon>Magnoliopsida</taxon>
        <taxon>Liliopsida</taxon>
        <taxon>Poales</taxon>
        <taxon>Poaceae</taxon>
        <taxon>PACMAD clade</taxon>
        <taxon>Chloridoideae</taxon>
        <taxon>Cynodonteae</taxon>
        <taxon>Eleusininae</taxon>
        <taxon>Eleusine</taxon>
    </lineage>
</organism>
<feature type="domain" description="PIR2-like helical" evidence="1">
    <location>
        <begin position="233"/>
        <end position="341"/>
    </location>
</feature>
<comment type="caution">
    <text evidence="2">The sequence shown here is derived from an EMBL/GenBank/DDBJ whole genome shotgun (WGS) entry which is preliminary data.</text>
</comment>
<dbReference type="InterPro" id="IPR046527">
    <property type="entry name" value="PIR2-like_helical"/>
</dbReference>
<dbReference type="PANTHER" id="PTHR33120:SF53">
    <property type="entry name" value="OS03G0697833 PROTEIN"/>
    <property type="match status" value="1"/>
</dbReference>
<name>A0AAV5EEE1_ELECO</name>
<dbReference type="AlphaFoldDB" id="A0AAV5EEE1"/>
<evidence type="ECO:0000313" key="3">
    <source>
        <dbReference type="Proteomes" id="UP001054889"/>
    </source>
</evidence>
<dbReference type="PANTHER" id="PTHR33120">
    <property type="entry name" value="EXPRESSED PROTEIN-RELATED"/>
    <property type="match status" value="1"/>
</dbReference>
<dbReference type="Pfam" id="PF20235">
    <property type="entry name" value="PIR2-like_helical"/>
    <property type="match status" value="2"/>
</dbReference>
<accession>A0AAV5EEE1</accession>
<protein>
    <recommendedName>
        <fullName evidence="1">PIR2-like helical domain-containing protein</fullName>
    </recommendedName>
</protein>
<sequence length="600" mass="67120">MDAGLRRIHEAVCDVRKRNYSREGVGSIRSAVMSYIHGYYKDALDRVPPSLIPLIKKAGFCFGFLDPVSNIIANTVSFGRLMAEQGRHEKKRKRSRAGTSNNEKMNITGDIEARSLEGLVVFLTSYFRYLPDEEALRYLRMSKADLLVAVHLIEEDRDSSDAFNIDLETTKISTTCAALCLMRPIDTMDLSDQQGTEDPREPMIHAIARFAPTAKETSFPYELELSLTKVLLDRIHGFYLKAISCVAAPCLRSRHHRSLLKAGHCYGPFDPVTNIILNSIWYDTVFPPQHKFEVNMICDESLAITECRSLHGLVRFVKALFPALTTYDATRYLLTDNARLDRVVSRAMREGYCSSTSQADAYNSAARAACHPNPAALVKLATVILPGEEEKLKSLLEAKRVLSADNIQTISTTFSQYDLPSKSVRVQKLSSHAKQIVSAKMKEFKAHQSSIDRRVEAALKKHAEDEAKDYELLVICGVNAEMIFIVLHLTGRCFHCERAGAKVIHPSSEIYLGRSTRFEDMARGDNSMCNDELADSGGLKTVFVDTSEDDCIYFDPAWDADFAMCLNKRAKRQDDHGGGITREEANRISAMLQELAACTG</sequence>
<dbReference type="Proteomes" id="UP001054889">
    <property type="component" value="Unassembled WGS sequence"/>
</dbReference>
<reference evidence="2" key="2">
    <citation type="submission" date="2021-12" db="EMBL/GenBank/DDBJ databases">
        <title>Resequencing data analysis of finger millet.</title>
        <authorList>
            <person name="Hatakeyama M."/>
            <person name="Aluri S."/>
            <person name="Balachadran M.T."/>
            <person name="Sivarajan S.R."/>
            <person name="Poveda L."/>
            <person name="Shimizu-Inatsugi R."/>
            <person name="Schlapbach R."/>
            <person name="Sreeman S.M."/>
            <person name="Shimizu K.K."/>
        </authorList>
    </citation>
    <scope>NUCLEOTIDE SEQUENCE</scope>
</reference>
<feature type="domain" description="PIR2-like helical" evidence="1">
    <location>
        <begin position="36"/>
        <end position="154"/>
    </location>
</feature>
<reference evidence="2" key="1">
    <citation type="journal article" date="2018" name="DNA Res.">
        <title>Multiple hybrid de novo genome assembly of finger millet, an orphan allotetraploid crop.</title>
        <authorList>
            <person name="Hatakeyama M."/>
            <person name="Aluri S."/>
            <person name="Balachadran M.T."/>
            <person name="Sivarajan S.R."/>
            <person name="Patrignani A."/>
            <person name="Gruter S."/>
            <person name="Poveda L."/>
            <person name="Shimizu-Inatsugi R."/>
            <person name="Baeten J."/>
            <person name="Francoijs K.J."/>
            <person name="Nataraja K.N."/>
            <person name="Reddy Y.A.N."/>
            <person name="Phadnis S."/>
            <person name="Ravikumar R.L."/>
            <person name="Schlapbach R."/>
            <person name="Sreeman S.M."/>
            <person name="Shimizu K.K."/>
        </authorList>
    </citation>
    <scope>NUCLEOTIDE SEQUENCE</scope>
</reference>
<dbReference type="EMBL" id="BQKI01000075">
    <property type="protein sequence ID" value="GJN20907.1"/>
    <property type="molecule type" value="Genomic_DNA"/>
</dbReference>
<evidence type="ECO:0000313" key="2">
    <source>
        <dbReference type="EMBL" id="GJN20907.1"/>
    </source>
</evidence>